<sequence>MVESFTDFQRRMWLTLANFGVCRYYIDVTDKGRYVIKTGRLGVILFWVLWTNNASKFIYHMLTYHGLLGVEVHFLDQMSIWDWLLMYWHVFIECMVWFFKYPMWENLYRQWELQEEIYRKLGKPVAVAKKITRTDRMNFVIYGGVCIVGTFALAVQFFTTPKYALNTYAIIPADTLPLRIIFCIHECLFMCHGYAYQAFTMVLAEAYAVSYQHLLEEMNKALGSIIAISAGSNEDGDMILDKTPFKKASNDSTETIYHNNSKPVPVSKINMCRLSSKPVNPNITAPGTEYDIKKLLHDYKRVMISAQFHNQWIGMVMGIPEGINYGQFVSDVFMLIQLLKEAETDYFGVFFYIMDAAFGMVMIFRMLILLSRLYPQGEEFIRGLKIYASLNTPLRKELVKTIPSLRVVSAKLTGYSIRPKSVPVGINVLINWYICAAMWKRPDDPSRRT</sequence>
<keyword evidence="1" id="KW-1133">Transmembrane helix</keyword>
<keyword evidence="3" id="KW-1185">Reference proteome</keyword>
<proteinExistence type="predicted"/>
<dbReference type="Proteomes" id="UP001642540">
    <property type="component" value="Unassembled WGS sequence"/>
</dbReference>
<feature type="transmembrane region" description="Helical" evidence="1">
    <location>
        <begin position="139"/>
        <end position="158"/>
    </location>
</feature>
<dbReference type="EMBL" id="CAXLJM020000069">
    <property type="protein sequence ID" value="CAL8125483.1"/>
    <property type="molecule type" value="Genomic_DNA"/>
</dbReference>
<feature type="transmembrane region" description="Helical" evidence="1">
    <location>
        <begin position="80"/>
        <end position="99"/>
    </location>
</feature>
<accession>A0ABP1RCF8</accession>
<feature type="transmembrane region" description="Helical" evidence="1">
    <location>
        <begin position="346"/>
        <end position="368"/>
    </location>
</feature>
<organism evidence="2 3">
    <name type="scientific">Orchesella dallaii</name>
    <dbReference type="NCBI Taxonomy" id="48710"/>
    <lineage>
        <taxon>Eukaryota</taxon>
        <taxon>Metazoa</taxon>
        <taxon>Ecdysozoa</taxon>
        <taxon>Arthropoda</taxon>
        <taxon>Hexapoda</taxon>
        <taxon>Collembola</taxon>
        <taxon>Entomobryomorpha</taxon>
        <taxon>Entomobryoidea</taxon>
        <taxon>Orchesellidae</taxon>
        <taxon>Orchesellinae</taxon>
        <taxon>Orchesella</taxon>
    </lineage>
</organism>
<evidence type="ECO:0000313" key="2">
    <source>
        <dbReference type="EMBL" id="CAL8125483.1"/>
    </source>
</evidence>
<feature type="transmembrane region" description="Helical" evidence="1">
    <location>
        <begin position="41"/>
        <end position="60"/>
    </location>
</feature>
<protein>
    <recommendedName>
        <fullName evidence="4">Odorant receptor</fullName>
    </recommendedName>
</protein>
<evidence type="ECO:0000256" key="1">
    <source>
        <dbReference type="SAM" id="Phobius"/>
    </source>
</evidence>
<evidence type="ECO:0000313" key="3">
    <source>
        <dbReference type="Proteomes" id="UP001642540"/>
    </source>
</evidence>
<feature type="transmembrane region" description="Helical" evidence="1">
    <location>
        <begin position="178"/>
        <end position="196"/>
    </location>
</feature>
<name>A0ABP1RCF8_9HEXA</name>
<evidence type="ECO:0008006" key="4">
    <source>
        <dbReference type="Google" id="ProtNLM"/>
    </source>
</evidence>
<reference evidence="2 3" key="1">
    <citation type="submission" date="2024-08" db="EMBL/GenBank/DDBJ databases">
        <authorList>
            <person name="Cucini C."/>
            <person name="Frati F."/>
        </authorList>
    </citation>
    <scope>NUCLEOTIDE SEQUENCE [LARGE SCALE GENOMIC DNA]</scope>
</reference>
<comment type="caution">
    <text evidence="2">The sequence shown here is derived from an EMBL/GenBank/DDBJ whole genome shotgun (WGS) entry which is preliminary data.</text>
</comment>
<keyword evidence="1" id="KW-0812">Transmembrane</keyword>
<gene>
    <name evidence="2" type="ORF">ODALV1_LOCUS20986</name>
</gene>
<keyword evidence="1" id="KW-0472">Membrane</keyword>